<comment type="subcellular location">
    <subcellularLocation>
        <location evidence="1 7">Cell membrane</location>
        <topology evidence="1 7">Multi-pass membrane protein</topology>
    </subcellularLocation>
</comment>
<dbReference type="Gene3D" id="1.10.3720.10">
    <property type="entry name" value="MetI-like"/>
    <property type="match status" value="1"/>
</dbReference>
<dbReference type="PANTHER" id="PTHR43386">
    <property type="entry name" value="OLIGOPEPTIDE TRANSPORT SYSTEM PERMEASE PROTEIN APPC"/>
    <property type="match status" value="1"/>
</dbReference>
<proteinExistence type="inferred from homology"/>
<dbReference type="Proteomes" id="UP000245872">
    <property type="component" value="Chromosome"/>
</dbReference>
<dbReference type="RefSeq" id="WP_109997365.1">
    <property type="nucleotide sequence ID" value="NZ_CP029619.1"/>
</dbReference>
<keyword evidence="2 7" id="KW-0813">Transport</keyword>
<dbReference type="GO" id="GO:0005886">
    <property type="term" value="C:plasma membrane"/>
    <property type="evidence" value="ECO:0007669"/>
    <property type="project" value="UniProtKB-SubCell"/>
</dbReference>
<sequence>MHYLSQHSQFKKLLIALLRKRLSCFCLCILLGYLLVTVWVKAGWLYPNWDTIVGTSHEPPSWTHCFGTDILGYSVLAKVIHGVAVAMHVGCMVALFATAIGVVLGIVAGYFGGTIDECVVWLYTVVGSIPTLLSLIVVAFIMGRGIQSCCIALVVVGWTDICRLIRGEVMRHRSREYIQAAAAIGAGNFRKLFIHILPNILSLITYQFSLTFQFAIKYEVILSYLGLGVQHKPSWGLMIGEAKTELLKDVWWGLFFPVVAMFLLLFAVNMLADALRDELDPKLRS</sequence>
<dbReference type="PROSITE" id="PS50928">
    <property type="entry name" value="ABC_TM1"/>
    <property type="match status" value="1"/>
</dbReference>
<feature type="transmembrane region" description="Helical" evidence="7">
    <location>
        <begin position="145"/>
        <end position="165"/>
    </location>
</feature>
<dbReference type="GO" id="GO:0055085">
    <property type="term" value="P:transmembrane transport"/>
    <property type="evidence" value="ECO:0007669"/>
    <property type="project" value="InterPro"/>
</dbReference>
<evidence type="ECO:0000256" key="6">
    <source>
        <dbReference type="ARBA" id="ARBA00023136"/>
    </source>
</evidence>
<dbReference type="InterPro" id="IPR050366">
    <property type="entry name" value="BP-dependent_transpt_permease"/>
</dbReference>
<feature type="transmembrane region" description="Helical" evidence="7">
    <location>
        <begin position="85"/>
        <end position="111"/>
    </location>
</feature>
<feature type="transmembrane region" description="Helical" evidence="7">
    <location>
        <begin position="118"/>
        <end position="139"/>
    </location>
</feature>
<name>A0A2Z3LCR4_9BACT</name>
<feature type="transmembrane region" description="Helical" evidence="7">
    <location>
        <begin position="21"/>
        <end position="40"/>
    </location>
</feature>
<dbReference type="CDD" id="cd06261">
    <property type="entry name" value="TM_PBP2"/>
    <property type="match status" value="1"/>
</dbReference>
<evidence type="ECO:0000256" key="5">
    <source>
        <dbReference type="ARBA" id="ARBA00022989"/>
    </source>
</evidence>
<organism evidence="9 10">
    <name type="scientific">Candidatus Cardinium hertigii</name>
    <dbReference type="NCBI Taxonomy" id="247481"/>
    <lineage>
        <taxon>Bacteria</taxon>
        <taxon>Pseudomonadati</taxon>
        <taxon>Bacteroidota</taxon>
        <taxon>Cytophagia</taxon>
        <taxon>Cytophagales</taxon>
        <taxon>Amoebophilaceae</taxon>
        <taxon>Candidatus Cardinium</taxon>
    </lineage>
</organism>
<dbReference type="SUPFAM" id="SSF161098">
    <property type="entry name" value="MetI-like"/>
    <property type="match status" value="1"/>
</dbReference>
<dbReference type="OrthoDB" id="9783218at2"/>
<dbReference type="PANTHER" id="PTHR43386:SF1">
    <property type="entry name" value="D,D-DIPEPTIDE TRANSPORT SYSTEM PERMEASE PROTEIN DDPC-RELATED"/>
    <property type="match status" value="1"/>
</dbReference>
<protein>
    <submittedName>
        <fullName evidence="9">Dipeptide transport system permease protein DppC</fullName>
    </submittedName>
</protein>
<feature type="transmembrane region" description="Helical" evidence="7">
    <location>
        <begin position="196"/>
        <end position="216"/>
    </location>
</feature>
<feature type="transmembrane region" description="Helical" evidence="7">
    <location>
        <begin position="250"/>
        <end position="272"/>
    </location>
</feature>
<dbReference type="InterPro" id="IPR000515">
    <property type="entry name" value="MetI-like"/>
</dbReference>
<evidence type="ECO:0000313" key="9">
    <source>
        <dbReference type="EMBL" id="AWN81962.1"/>
    </source>
</evidence>
<evidence type="ECO:0000256" key="7">
    <source>
        <dbReference type="RuleBase" id="RU363032"/>
    </source>
</evidence>
<evidence type="ECO:0000256" key="4">
    <source>
        <dbReference type="ARBA" id="ARBA00022692"/>
    </source>
</evidence>
<dbReference type="Pfam" id="PF00528">
    <property type="entry name" value="BPD_transp_1"/>
    <property type="match status" value="1"/>
</dbReference>
<evidence type="ECO:0000256" key="3">
    <source>
        <dbReference type="ARBA" id="ARBA00022475"/>
    </source>
</evidence>
<evidence type="ECO:0000259" key="8">
    <source>
        <dbReference type="PROSITE" id="PS50928"/>
    </source>
</evidence>
<accession>A0A2Z3LCR4</accession>
<gene>
    <name evidence="9" type="primary">dppC</name>
    <name evidence="9" type="ORF">DK880_00648</name>
</gene>
<keyword evidence="3" id="KW-1003">Cell membrane</keyword>
<keyword evidence="10" id="KW-1185">Reference proteome</keyword>
<dbReference type="InterPro" id="IPR035906">
    <property type="entry name" value="MetI-like_sf"/>
</dbReference>
<comment type="similarity">
    <text evidence="7">Belongs to the binding-protein-dependent transport system permease family.</text>
</comment>
<keyword evidence="4 7" id="KW-0812">Transmembrane</keyword>
<dbReference type="EMBL" id="CP029619">
    <property type="protein sequence ID" value="AWN81962.1"/>
    <property type="molecule type" value="Genomic_DNA"/>
</dbReference>
<evidence type="ECO:0000313" key="10">
    <source>
        <dbReference type="Proteomes" id="UP000245872"/>
    </source>
</evidence>
<evidence type="ECO:0000256" key="2">
    <source>
        <dbReference type="ARBA" id="ARBA00022448"/>
    </source>
</evidence>
<evidence type="ECO:0000256" key="1">
    <source>
        <dbReference type="ARBA" id="ARBA00004651"/>
    </source>
</evidence>
<dbReference type="KEGG" id="cher:DK880_00648"/>
<keyword evidence="6 7" id="KW-0472">Membrane</keyword>
<keyword evidence="5 7" id="KW-1133">Transmembrane helix</keyword>
<reference evidence="9 10" key="1">
    <citation type="submission" date="2018-05" db="EMBL/GenBank/DDBJ databases">
        <title>Candidatus Cardinium hertigii Genome Assembly.</title>
        <authorList>
            <person name="Showmaker K.C."/>
            <person name="Walden K.O."/>
            <person name="Fields C.J."/>
            <person name="Lambert K.N."/>
            <person name="Hudson M.E."/>
        </authorList>
    </citation>
    <scope>NUCLEOTIDE SEQUENCE [LARGE SCALE GENOMIC DNA]</scope>
    <source>
        <strain evidence="10">cHgTN10</strain>
    </source>
</reference>
<dbReference type="AlphaFoldDB" id="A0A2Z3LCR4"/>
<feature type="domain" description="ABC transmembrane type-1" evidence="8">
    <location>
        <begin position="83"/>
        <end position="272"/>
    </location>
</feature>